<organism evidence="2 3">
    <name type="scientific">Ooceraea biroi</name>
    <name type="common">Clonal raider ant</name>
    <name type="synonym">Cerapachys biroi</name>
    <dbReference type="NCBI Taxonomy" id="2015173"/>
    <lineage>
        <taxon>Eukaryota</taxon>
        <taxon>Metazoa</taxon>
        <taxon>Ecdysozoa</taxon>
        <taxon>Arthropoda</taxon>
        <taxon>Hexapoda</taxon>
        <taxon>Insecta</taxon>
        <taxon>Pterygota</taxon>
        <taxon>Neoptera</taxon>
        <taxon>Endopterygota</taxon>
        <taxon>Hymenoptera</taxon>
        <taxon>Apocrita</taxon>
        <taxon>Aculeata</taxon>
        <taxon>Formicoidea</taxon>
        <taxon>Formicidae</taxon>
        <taxon>Dorylinae</taxon>
        <taxon>Ooceraea</taxon>
    </lineage>
</organism>
<evidence type="ECO:0000313" key="2">
    <source>
        <dbReference type="EMBL" id="EZA58614.1"/>
    </source>
</evidence>
<dbReference type="EMBL" id="KK107119">
    <property type="protein sequence ID" value="EZA58614.1"/>
    <property type="molecule type" value="Genomic_DNA"/>
</dbReference>
<sequence>MATLRGAPATSSTTRLPADAPTTTEKRRKRRKSTGERRGTSQIVDDVTGAGNDNDENGVMEGRVYRLAERSDRMRSFWKQPTPNLCLSLE</sequence>
<name>A0A026WU63_OOCBI</name>
<evidence type="ECO:0000313" key="3">
    <source>
        <dbReference type="Proteomes" id="UP000053097"/>
    </source>
</evidence>
<protein>
    <submittedName>
        <fullName evidence="2">Uncharacterized protein</fullName>
    </submittedName>
</protein>
<feature type="region of interest" description="Disordered" evidence="1">
    <location>
        <begin position="1"/>
        <end position="58"/>
    </location>
</feature>
<gene>
    <name evidence="2" type="ORF">X777_14783</name>
</gene>
<dbReference type="AlphaFoldDB" id="A0A026WU63"/>
<keyword evidence="3" id="KW-1185">Reference proteome</keyword>
<evidence type="ECO:0000256" key="1">
    <source>
        <dbReference type="SAM" id="MobiDB-lite"/>
    </source>
</evidence>
<dbReference type="Proteomes" id="UP000053097">
    <property type="component" value="Unassembled WGS sequence"/>
</dbReference>
<proteinExistence type="predicted"/>
<accession>A0A026WU63</accession>
<reference evidence="2 3" key="1">
    <citation type="journal article" date="2014" name="Curr. Biol.">
        <title>The genome of the clonal raider ant Cerapachys biroi.</title>
        <authorList>
            <person name="Oxley P.R."/>
            <person name="Ji L."/>
            <person name="Fetter-Pruneda I."/>
            <person name="McKenzie S.K."/>
            <person name="Li C."/>
            <person name="Hu H."/>
            <person name="Zhang G."/>
            <person name="Kronauer D.J."/>
        </authorList>
    </citation>
    <scope>NUCLEOTIDE SEQUENCE [LARGE SCALE GENOMIC DNA]</scope>
</reference>